<evidence type="ECO:0000256" key="1">
    <source>
        <dbReference type="SAM" id="MobiDB-lite"/>
    </source>
</evidence>
<organism evidence="4 5">
    <name type="scientific">Rhizobium oryzicola</name>
    <dbReference type="NCBI Taxonomy" id="1232668"/>
    <lineage>
        <taxon>Bacteria</taxon>
        <taxon>Pseudomonadati</taxon>
        <taxon>Pseudomonadota</taxon>
        <taxon>Alphaproteobacteria</taxon>
        <taxon>Hyphomicrobiales</taxon>
        <taxon>Rhizobiaceae</taxon>
        <taxon>Rhizobium/Agrobacterium group</taxon>
        <taxon>Rhizobium</taxon>
    </lineage>
</organism>
<reference evidence="4" key="1">
    <citation type="journal article" date="2015" name="Int. J. Syst. Evol. Microbiol.">
        <title>Rhizobium oryzicola sp. nov., potential plant-growth-promoting endophytic bacteria isolated from rice roots.</title>
        <authorList>
            <person name="Zhang X.X."/>
            <person name="Gao J.S."/>
            <person name="Cao Y.H."/>
            <person name="Sheirdil R.A."/>
            <person name="Wang X.C."/>
            <person name="Zhang L."/>
        </authorList>
    </citation>
    <scope>NUCLEOTIDE SEQUENCE</scope>
    <source>
        <strain evidence="4">05753</strain>
    </source>
</reference>
<feature type="region of interest" description="Disordered" evidence="1">
    <location>
        <begin position="175"/>
        <end position="211"/>
    </location>
</feature>
<comment type="caution">
    <text evidence="4">The sequence shown here is derived from an EMBL/GenBank/DDBJ whole genome shotgun (WGS) entry which is preliminary data.</text>
</comment>
<dbReference type="RefSeq" id="WP_302078814.1">
    <property type="nucleotide sequence ID" value="NZ_JAUKWQ010000009.1"/>
</dbReference>
<evidence type="ECO:0000256" key="2">
    <source>
        <dbReference type="SAM" id="SignalP"/>
    </source>
</evidence>
<feature type="chain" id="PRO_5045919202" evidence="2">
    <location>
        <begin position="29"/>
        <end position="211"/>
    </location>
</feature>
<protein>
    <submittedName>
        <fullName evidence="4">DUF2059 domain-containing protein</fullName>
    </submittedName>
</protein>
<dbReference type="Pfam" id="PF09832">
    <property type="entry name" value="DUF2059"/>
    <property type="match status" value="1"/>
</dbReference>
<evidence type="ECO:0000313" key="5">
    <source>
        <dbReference type="Proteomes" id="UP001169006"/>
    </source>
</evidence>
<feature type="domain" description="DUF2059" evidence="3">
    <location>
        <begin position="95"/>
        <end position="152"/>
    </location>
</feature>
<reference evidence="4" key="2">
    <citation type="submission" date="2023-07" db="EMBL/GenBank/DDBJ databases">
        <authorList>
            <person name="Sun H."/>
        </authorList>
    </citation>
    <scope>NUCLEOTIDE SEQUENCE</scope>
    <source>
        <strain evidence="4">05753</strain>
    </source>
</reference>
<feature type="compositionally biased region" description="Low complexity" evidence="1">
    <location>
        <begin position="175"/>
        <end position="205"/>
    </location>
</feature>
<proteinExistence type="predicted"/>
<keyword evidence="5" id="KW-1185">Reference proteome</keyword>
<gene>
    <name evidence="4" type="ORF">Q2T52_20985</name>
</gene>
<dbReference type="EMBL" id="JAUKWQ010000009">
    <property type="protein sequence ID" value="MDO1584570.1"/>
    <property type="molecule type" value="Genomic_DNA"/>
</dbReference>
<dbReference type="InterPro" id="IPR018637">
    <property type="entry name" value="DUF2059"/>
</dbReference>
<name>A0ABT8T210_9HYPH</name>
<feature type="signal peptide" evidence="2">
    <location>
        <begin position="1"/>
        <end position="28"/>
    </location>
</feature>
<evidence type="ECO:0000313" key="4">
    <source>
        <dbReference type="EMBL" id="MDO1584570.1"/>
    </source>
</evidence>
<dbReference type="Proteomes" id="UP001169006">
    <property type="component" value="Unassembled WGS sequence"/>
</dbReference>
<accession>A0ABT8T210</accession>
<keyword evidence="2" id="KW-0732">Signal</keyword>
<evidence type="ECO:0000259" key="3">
    <source>
        <dbReference type="Pfam" id="PF09832"/>
    </source>
</evidence>
<sequence length="211" mass="22097">MIRQAVLGRAAALAFLLAGATFSLPAAAQDVPPEHLKAAKDVIAALSATERFDAILPSLAERLKSEYILASPNYQDQISKTVDAEALALAPRRADLEKEVATIFAKSFTADELKQIAAFYSSEVGKKYLKTLPLVQRDTLKAADIWANGISRDLTNQSTQKLRGIIDTAKIPAADAQAPANPAPAQAAAPAKPAAPAAKPAAPAAKPAPKP</sequence>